<accession>A0ACC1JQX8</accession>
<protein>
    <submittedName>
        <fullName evidence="1">Uncharacterized protein</fullName>
    </submittedName>
</protein>
<comment type="caution">
    <text evidence="1">The sequence shown here is derived from an EMBL/GenBank/DDBJ whole genome shotgun (WGS) entry which is preliminary data.</text>
</comment>
<evidence type="ECO:0000313" key="1">
    <source>
        <dbReference type="EMBL" id="KAJ2765699.1"/>
    </source>
</evidence>
<sequence>MLGRRLVPRPLLGLLCRRQCAQPVAARSCPAQRQAWPAAASAPRVQHRLTRQQCTDAAAAAAAAEPSAHRSPYYRAEAGPQAPQPLDMDEPYPAEGEDGFYTASFYSFFEIPEAALPELRAAIQDEWSQDLAIVGRIYICEQGINAQLSVRGKKIRALRAWLEASGAFAGRIPRFNWAIEHRRAFKALHVRVRPLVAVGESLGLPTLGREPEYLAPAEWEQELRDAQARDPDTLLVDMRNTYEFRIGRFQGAVCPDADTFRDEMAMVRELCAGRAKTEPIYMYCTGGIRCSVAGALLKSEGYANVRTLQGGIIAYGRHVRERAQGAPSMFRGKNFTFDKRLGEEVTGEVLAKCDQCGGPCDTFTNCANQSCNLLFIQCPACALKHHATCGNAVCVERAHMSHEERIKNRMGPVWNYHMRIRPEKVFGKDGIARPEALSGADACSASAVGEAAQQASDASA</sequence>
<organism evidence="1 2">
    <name type="scientific">Coemansia nantahalensis</name>
    <dbReference type="NCBI Taxonomy" id="2789366"/>
    <lineage>
        <taxon>Eukaryota</taxon>
        <taxon>Fungi</taxon>
        <taxon>Fungi incertae sedis</taxon>
        <taxon>Zoopagomycota</taxon>
        <taxon>Kickxellomycotina</taxon>
        <taxon>Kickxellomycetes</taxon>
        <taxon>Kickxellales</taxon>
        <taxon>Kickxellaceae</taxon>
        <taxon>Coemansia</taxon>
    </lineage>
</organism>
<proteinExistence type="predicted"/>
<reference evidence="1" key="1">
    <citation type="submission" date="2022-07" db="EMBL/GenBank/DDBJ databases">
        <title>Phylogenomic reconstructions and comparative analyses of Kickxellomycotina fungi.</title>
        <authorList>
            <person name="Reynolds N.K."/>
            <person name="Stajich J.E."/>
            <person name="Barry K."/>
            <person name="Grigoriev I.V."/>
            <person name="Crous P."/>
            <person name="Smith M.E."/>
        </authorList>
    </citation>
    <scope>NUCLEOTIDE SEQUENCE</scope>
    <source>
        <strain evidence="1">CBS 109366</strain>
    </source>
</reference>
<dbReference type="EMBL" id="JANBUJ010001922">
    <property type="protein sequence ID" value="KAJ2765699.1"/>
    <property type="molecule type" value="Genomic_DNA"/>
</dbReference>
<name>A0ACC1JQX8_9FUNG</name>
<evidence type="ECO:0000313" key="2">
    <source>
        <dbReference type="Proteomes" id="UP001140234"/>
    </source>
</evidence>
<dbReference type="Proteomes" id="UP001140234">
    <property type="component" value="Unassembled WGS sequence"/>
</dbReference>
<keyword evidence="2" id="KW-1185">Reference proteome</keyword>
<gene>
    <name evidence="1" type="ORF">IWQ57_004673</name>
</gene>